<accession>A0A0E0JRY1</accession>
<dbReference type="Gramene" id="OPUNC01G38460.1">
    <property type="protein sequence ID" value="OPUNC01G38460.1"/>
    <property type="gene ID" value="OPUNC01G38460"/>
</dbReference>
<dbReference type="HOGENOM" id="CLU_2658758_0_0_1"/>
<keyword evidence="3" id="KW-1185">Reference proteome</keyword>
<dbReference type="AlphaFoldDB" id="A0A0E0JRY1"/>
<reference evidence="2" key="1">
    <citation type="submission" date="2015-04" db="UniProtKB">
        <authorList>
            <consortium name="EnsemblPlants"/>
        </authorList>
    </citation>
    <scope>IDENTIFICATION</scope>
</reference>
<sequence length="76" mass="7984">MATDAQLVAARDTAPAPAPTTSYPDHCAGATAAQHDELARRGMYAAHTHAGANARTSGERQLVCAEEISVDDMEIF</sequence>
<proteinExistence type="predicted"/>
<evidence type="ECO:0000313" key="3">
    <source>
        <dbReference type="Proteomes" id="UP000026962"/>
    </source>
</evidence>
<reference evidence="2" key="2">
    <citation type="submission" date="2018-05" db="EMBL/GenBank/DDBJ databases">
        <title>OpunRS2 (Oryza punctata Reference Sequence Version 2).</title>
        <authorList>
            <person name="Zhang J."/>
            <person name="Kudrna D."/>
            <person name="Lee S."/>
            <person name="Talag J."/>
            <person name="Welchert J."/>
            <person name="Wing R.A."/>
        </authorList>
    </citation>
    <scope>NUCLEOTIDE SEQUENCE [LARGE SCALE GENOMIC DNA]</scope>
</reference>
<protein>
    <submittedName>
        <fullName evidence="2">Uncharacterized protein</fullName>
    </submittedName>
</protein>
<dbReference type="Proteomes" id="UP000026962">
    <property type="component" value="Chromosome 1"/>
</dbReference>
<organism evidence="2">
    <name type="scientific">Oryza punctata</name>
    <name type="common">Red rice</name>
    <dbReference type="NCBI Taxonomy" id="4537"/>
    <lineage>
        <taxon>Eukaryota</taxon>
        <taxon>Viridiplantae</taxon>
        <taxon>Streptophyta</taxon>
        <taxon>Embryophyta</taxon>
        <taxon>Tracheophyta</taxon>
        <taxon>Spermatophyta</taxon>
        <taxon>Magnoliopsida</taxon>
        <taxon>Liliopsida</taxon>
        <taxon>Poales</taxon>
        <taxon>Poaceae</taxon>
        <taxon>BOP clade</taxon>
        <taxon>Oryzoideae</taxon>
        <taxon>Oryzeae</taxon>
        <taxon>Oryzinae</taxon>
        <taxon>Oryza</taxon>
    </lineage>
</organism>
<evidence type="ECO:0000313" key="2">
    <source>
        <dbReference type="EnsemblPlants" id="OPUNC01G38460.1"/>
    </source>
</evidence>
<feature type="region of interest" description="Disordered" evidence="1">
    <location>
        <begin position="1"/>
        <end position="25"/>
    </location>
</feature>
<evidence type="ECO:0000256" key="1">
    <source>
        <dbReference type="SAM" id="MobiDB-lite"/>
    </source>
</evidence>
<name>A0A0E0JRY1_ORYPU</name>
<dbReference type="EnsemblPlants" id="OPUNC01G38460.1">
    <property type="protein sequence ID" value="OPUNC01G38460.1"/>
    <property type="gene ID" value="OPUNC01G38460"/>
</dbReference>